<evidence type="ECO:0000256" key="3">
    <source>
        <dbReference type="SAM" id="MobiDB-lite"/>
    </source>
</evidence>
<evidence type="ECO:0000256" key="1">
    <source>
        <dbReference type="ARBA" id="ARBA00004924"/>
    </source>
</evidence>
<feature type="region of interest" description="Disordered" evidence="3">
    <location>
        <begin position="406"/>
        <end position="442"/>
    </location>
</feature>
<feature type="domain" description="Aerobactin siderophore biosynthesis IucA/IucC N-terminal" evidence="4">
    <location>
        <begin position="159"/>
        <end position="350"/>
    </location>
</feature>
<organism evidence="6 7">
    <name type="scientific">Plantactinospora mayteni</name>
    <dbReference type="NCBI Taxonomy" id="566021"/>
    <lineage>
        <taxon>Bacteria</taxon>
        <taxon>Bacillati</taxon>
        <taxon>Actinomycetota</taxon>
        <taxon>Actinomycetes</taxon>
        <taxon>Micromonosporales</taxon>
        <taxon>Micromonosporaceae</taxon>
        <taxon>Plantactinospora</taxon>
    </lineage>
</organism>
<dbReference type="PANTHER" id="PTHR34384:SF5">
    <property type="entry name" value="L-2,3-DIAMINOPROPANOATE--CITRATE LIGASE"/>
    <property type="match status" value="1"/>
</dbReference>
<feature type="compositionally biased region" description="Gly residues" evidence="3">
    <location>
        <begin position="427"/>
        <end position="442"/>
    </location>
</feature>
<dbReference type="Pfam" id="PF04183">
    <property type="entry name" value="IucA_IucC"/>
    <property type="match status" value="1"/>
</dbReference>
<dbReference type="InterPro" id="IPR037455">
    <property type="entry name" value="LucA/IucC-like"/>
</dbReference>
<evidence type="ECO:0000256" key="2">
    <source>
        <dbReference type="ARBA" id="ARBA00007832"/>
    </source>
</evidence>
<comment type="similarity">
    <text evidence="2">Belongs to the IucA/IucC family.</text>
</comment>
<evidence type="ECO:0000313" key="6">
    <source>
        <dbReference type="EMBL" id="GIG97485.1"/>
    </source>
</evidence>
<reference evidence="6 7" key="1">
    <citation type="submission" date="2021-01" db="EMBL/GenBank/DDBJ databases">
        <title>Whole genome shotgun sequence of Plantactinospora mayteni NBRC 109088.</title>
        <authorList>
            <person name="Komaki H."/>
            <person name="Tamura T."/>
        </authorList>
    </citation>
    <scope>NUCLEOTIDE SEQUENCE [LARGE SCALE GENOMIC DNA]</scope>
    <source>
        <strain evidence="6 7">NBRC 109088</strain>
    </source>
</reference>
<evidence type="ECO:0000259" key="4">
    <source>
        <dbReference type="Pfam" id="PF04183"/>
    </source>
</evidence>
<evidence type="ECO:0000313" key="7">
    <source>
        <dbReference type="Proteomes" id="UP000621500"/>
    </source>
</evidence>
<comment type="caution">
    <text evidence="6">The sequence shown here is derived from an EMBL/GenBank/DDBJ whole genome shotgun (WGS) entry which is preliminary data.</text>
</comment>
<gene>
    <name evidence="6" type="ORF">Pma05_40580</name>
</gene>
<proteinExistence type="inferred from homology"/>
<evidence type="ECO:0008006" key="8">
    <source>
        <dbReference type="Google" id="ProtNLM"/>
    </source>
</evidence>
<feature type="compositionally biased region" description="Pro residues" evidence="3">
    <location>
        <begin position="548"/>
        <end position="561"/>
    </location>
</feature>
<feature type="compositionally biased region" description="Low complexity" evidence="3">
    <location>
        <begin position="575"/>
        <end position="593"/>
    </location>
</feature>
<comment type="pathway">
    <text evidence="1">Siderophore biosynthesis.</text>
</comment>
<name>A0ABQ4ESA9_9ACTN</name>
<feature type="region of interest" description="Disordered" evidence="3">
    <location>
        <begin position="538"/>
        <end position="614"/>
    </location>
</feature>
<dbReference type="EMBL" id="BONX01000026">
    <property type="protein sequence ID" value="GIG97485.1"/>
    <property type="molecule type" value="Genomic_DNA"/>
</dbReference>
<dbReference type="Pfam" id="PF06276">
    <property type="entry name" value="FhuF"/>
    <property type="match status" value="1"/>
</dbReference>
<dbReference type="InterPro" id="IPR022770">
    <property type="entry name" value="IucA/IucC-like_C"/>
</dbReference>
<sequence>MAGAGGDAAERQLFQRVLDALLREDHLGLAGNGHRSGRWWLTRIPGARLRLPIQPDGFQHELRTARPELLVLSSEESDSGVSGRVVRSLDGLLDVLAPTDDPEAEAGWAAFRAECRDDLVARRLAAQTRSRVHAELLAARARTPDGMAGALLDDVLAARTDHPVYPTSRARIGLDRTALLRYAPEHAPTFALRWLPVPRAELTLTGALPDWWPQSGEPSTVLLPVHPVTADRLHLPVRADAPEVLVRPTLSTRTVALVADPYTHLKLPLATAALGARNIRTIAPGTLVDGAELHRLLTRIAAAEPAFAGRILHADESCYGHAGDPVRSFLVRRFPAELAGRTVVPVAALAAEDPAGGTVAQRVGGPDPRALLESYLDLLVDWHGYLWLRHGIALEAHQQNIHLVLDPPDNTAPDTDTTPGTAPGTGTTPGTGGAPGAGGTGVVGGVAAGGRVARGPTGSGGGGRLRLLYKDNDGARLVRRPGPALRDERMWIGDPGELADVFTTITLHLAATAPLRALAEQGVPVPTPGTALRSRLLATRDRWTASPPRTPPPRTARPGPPDATNTPGPAHRTDTANPDDGATDAPDPDGATDVSGPDGCATSACGPAGDSSGPAGWDVAAAGRLLTERVLTADHLPVKAMLTAGTLLPKQRTGCADINKYYLRTGPNYLRSDR</sequence>
<protein>
    <recommendedName>
        <fullName evidence="8">IucA/IucC family siderophore biosynthesis protein</fullName>
    </recommendedName>
</protein>
<dbReference type="Gene3D" id="1.10.510.40">
    <property type="match status" value="1"/>
</dbReference>
<feature type="compositionally biased region" description="Low complexity" evidence="3">
    <location>
        <begin position="411"/>
        <end position="426"/>
    </location>
</feature>
<feature type="domain" description="Aerobactin siderophore biosynthesis IucA/IucC-like C-terminal" evidence="5">
    <location>
        <begin position="371"/>
        <end position="407"/>
    </location>
</feature>
<dbReference type="PANTHER" id="PTHR34384">
    <property type="entry name" value="L-2,3-DIAMINOPROPANOATE--CITRATE LIGASE"/>
    <property type="match status" value="1"/>
</dbReference>
<evidence type="ECO:0000259" key="5">
    <source>
        <dbReference type="Pfam" id="PF06276"/>
    </source>
</evidence>
<dbReference type="InterPro" id="IPR007310">
    <property type="entry name" value="Aerobactin_biosyn_IucA/IucC_N"/>
</dbReference>
<keyword evidence="7" id="KW-1185">Reference proteome</keyword>
<accession>A0ABQ4ESA9</accession>
<dbReference type="Proteomes" id="UP000621500">
    <property type="component" value="Unassembled WGS sequence"/>
</dbReference>